<keyword evidence="2" id="KW-1185">Reference proteome</keyword>
<name>A0ABW8LQ28_9ACTN</name>
<sequence>MAETRDDAVKLFQPVVAARLAARAEGYLRWISRTTRQDAAD</sequence>
<comment type="caution">
    <text evidence="1">The sequence shown here is derived from an EMBL/GenBank/DDBJ whole genome shotgun (WGS) entry which is preliminary data.</text>
</comment>
<accession>A0ABW8LQ28</accession>
<organism evidence="1 2">
    <name type="scientific">Streptomyces milbemycinicus</name>
    <dbReference type="NCBI Taxonomy" id="476552"/>
    <lineage>
        <taxon>Bacteria</taxon>
        <taxon>Bacillati</taxon>
        <taxon>Actinomycetota</taxon>
        <taxon>Actinomycetes</taxon>
        <taxon>Kitasatosporales</taxon>
        <taxon>Streptomycetaceae</taxon>
        <taxon>Streptomyces</taxon>
    </lineage>
</organism>
<evidence type="ECO:0000313" key="2">
    <source>
        <dbReference type="Proteomes" id="UP001620295"/>
    </source>
</evidence>
<gene>
    <name evidence="1" type="ORF">ACI2L5_24130</name>
</gene>
<protein>
    <submittedName>
        <fullName evidence="1">Uncharacterized protein</fullName>
    </submittedName>
</protein>
<dbReference type="Proteomes" id="UP001620295">
    <property type="component" value="Unassembled WGS sequence"/>
</dbReference>
<reference evidence="1 2" key="1">
    <citation type="submission" date="2024-11" db="EMBL/GenBank/DDBJ databases">
        <title>The Natural Products Discovery Center: Release of the First 8490 Sequenced Strains for Exploring Actinobacteria Biosynthetic Diversity.</title>
        <authorList>
            <person name="Kalkreuter E."/>
            <person name="Kautsar S.A."/>
            <person name="Yang D."/>
            <person name="Bader C.D."/>
            <person name="Teijaro C.N."/>
            <person name="Fluegel L."/>
            <person name="Davis C.M."/>
            <person name="Simpson J.R."/>
            <person name="Lauterbach L."/>
            <person name="Steele A.D."/>
            <person name="Gui C."/>
            <person name="Meng S."/>
            <person name="Li G."/>
            <person name="Viehrig K."/>
            <person name="Ye F."/>
            <person name="Su P."/>
            <person name="Kiefer A.F."/>
            <person name="Nichols A."/>
            <person name="Cepeda A.J."/>
            <person name="Yan W."/>
            <person name="Fan B."/>
            <person name="Jiang Y."/>
            <person name="Adhikari A."/>
            <person name="Zheng C.-J."/>
            <person name="Schuster L."/>
            <person name="Cowan T.M."/>
            <person name="Smanski M.J."/>
            <person name="Chevrette M.G."/>
            <person name="De Carvalho L.P.S."/>
            <person name="Shen B."/>
        </authorList>
    </citation>
    <scope>NUCLEOTIDE SEQUENCE [LARGE SCALE GENOMIC DNA]</scope>
    <source>
        <strain evidence="1 2">NPDC020863</strain>
    </source>
</reference>
<dbReference type="EMBL" id="JBJDQH010000008">
    <property type="protein sequence ID" value="MFK4268002.1"/>
    <property type="molecule type" value="Genomic_DNA"/>
</dbReference>
<evidence type="ECO:0000313" key="1">
    <source>
        <dbReference type="EMBL" id="MFK4268002.1"/>
    </source>
</evidence>
<proteinExistence type="predicted"/>
<dbReference type="RefSeq" id="WP_404747100.1">
    <property type="nucleotide sequence ID" value="NZ_JBJDQH010000008.1"/>
</dbReference>